<protein>
    <submittedName>
        <fullName evidence="1">Unannotated protein</fullName>
    </submittedName>
</protein>
<name>A0A6J6YE08_9ZZZZ</name>
<organism evidence="1">
    <name type="scientific">freshwater metagenome</name>
    <dbReference type="NCBI Taxonomy" id="449393"/>
    <lineage>
        <taxon>unclassified sequences</taxon>
        <taxon>metagenomes</taxon>
        <taxon>ecological metagenomes</taxon>
    </lineage>
</organism>
<sequence length="108" mass="11903">MCLVVGNRVTNDRKTKPGSARLATSGLIDSVEPLENSIDISSGNTDSMVSDPHEYFSISALNGHFDFGSRIRVLNSVIDEVSDCRKKLSALTHNHRCCCRDMQFDLDA</sequence>
<reference evidence="1" key="1">
    <citation type="submission" date="2020-05" db="EMBL/GenBank/DDBJ databases">
        <authorList>
            <person name="Chiriac C."/>
            <person name="Salcher M."/>
            <person name="Ghai R."/>
            <person name="Kavagutti S V."/>
        </authorList>
    </citation>
    <scope>NUCLEOTIDE SEQUENCE</scope>
</reference>
<dbReference type="EMBL" id="CAFAAM010000119">
    <property type="protein sequence ID" value="CAB4807582.1"/>
    <property type="molecule type" value="Genomic_DNA"/>
</dbReference>
<accession>A0A6J6YE08</accession>
<proteinExistence type="predicted"/>
<dbReference type="AlphaFoldDB" id="A0A6J6YE08"/>
<evidence type="ECO:0000313" key="1">
    <source>
        <dbReference type="EMBL" id="CAB4807582.1"/>
    </source>
</evidence>
<gene>
    <name evidence="1" type="ORF">UFOPK3010_00950</name>
</gene>